<sequence>MSENNIVPKTIKKFKATTNSNHNYPVAENILNRNFTVTAPCSAWVCDITYVATGEGWLYLAAVMDLYSGKIEAGRWIAP</sequence>
<name>A0A0U1KSX4_9FIRM</name>
<evidence type="ECO:0000313" key="2">
    <source>
        <dbReference type="Proteomes" id="UP000049855"/>
    </source>
</evidence>
<organism evidence="1 2">
    <name type="scientific">Sporomusa ovata</name>
    <dbReference type="NCBI Taxonomy" id="2378"/>
    <lineage>
        <taxon>Bacteria</taxon>
        <taxon>Bacillati</taxon>
        <taxon>Bacillota</taxon>
        <taxon>Negativicutes</taxon>
        <taxon>Selenomonadales</taxon>
        <taxon>Sporomusaceae</taxon>
        <taxon>Sporomusa</taxon>
    </lineage>
</organism>
<dbReference type="EMBL" id="CTRP01000003">
    <property type="protein sequence ID" value="CQR70511.1"/>
    <property type="molecule type" value="Genomic_DNA"/>
</dbReference>
<proteinExistence type="predicted"/>
<dbReference type="InterPro" id="IPR036397">
    <property type="entry name" value="RNaseH_sf"/>
</dbReference>
<dbReference type="Proteomes" id="UP000049855">
    <property type="component" value="Unassembled WGS sequence"/>
</dbReference>
<reference evidence="2" key="1">
    <citation type="submission" date="2015-03" db="EMBL/GenBank/DDBJ databases">
        <authorList>
            <person name="Nijsse Bart"/>
        </authorList>
    </citation>
    <scope>NUCLEOTIDE SEQUENCE [LARGE SCALE GENOMIC DNA]</scope>
</reference>
<dbReference type="InterPro" id="IPR050900">
    <property type="entry name" value="Transposase_IS3/IS150/IS904"/>
</dbReference>
<gene>
    <name evidence="1" type="ORF">SpAn4DRAFT_1480</name>
</gene>
<dbReference type="PANTHER" id="PTHR46889:SF4">
    <property type="entry name" value="TRANSPOSASE INSO FOR INSERTION SEQUENCE ELEMENT IS911B-RELATED"/>
    <property type="match status" value="1"/>
</dbReference>
<accession>A0A0U1KSX4</accession>
<dbReference type="InterPro" id="IPR012337">
    <property type="entry name" value="RNaseH-like_sf"/>
</dbReference>
<dbReference type="AlphaFoldDB" id="A0A0U1KSX4"/>
<protein>
    <submittedName>
        <fullName evidence="1">Mobile element protein</fullName>
    </submittedName>
</protein>
<dbReference type="PANTHER" id="PTHR46889">
    <property type="entry name" value="TRANSPOSASE INSF FOR INSERTION SEQUENCE IS3B-RELATED"/>
    <property type="match status" value="1"/>
</dbReference>
<evidence type="ECO:0000313" key="1">
    <source>
        <dbReference type="EMBL" id="CQR70511.1"/>
    </source>
</evidence>
<dbReference type="GO" id="GO:0003676">
    <property type="term" value="F:nucleic acid binding"/>
    <property type="evidence" value="ECO:0007669"/>
    <property type="project" value="InterPro"/>
</dbReference>
<dbReference type="SUPFAM" id="SSF53098">
    <property type="entry name" value="Ribonuclease H-like"/>
    <property type="match status" value="1"/>
</dbReference>
<dbReference type="Gene3D" id="3.30.420.10">
    <property type="entry name" value="Ribonuclease H-like superfamily/Ribonuclease H"/>
    <property type="match status" value="1"/>
</dbReference>
<keyword evidence="2" id="KW-1185">Reference proteome</keyword>